<reference evidence="1" key="1">
    <citation type="submission" date="2012-03" db="EMBL/GenBank/DDBJ databases">
        <title>Functional metagenomics reveals considerable lignocellulase gene clusters in the gut microbiome of a wood-feeding higher termite.</title>
        <authorList>
            <person name="Liu N."/>
        </authorList>
    </citation>
    <scope>NUCLEOTIDE SEQUENCE</scope>
</reference>
<dbReference type="EMBL" id="JQ844164">
    <property type="protein sequence ID" value="AGS51544.1"/>
    <property type="molecule type" value="Genomic_DNA"/>
</dbReference>
<evidence type="ECO:0000313" key="1">
    <source>
        <dbReference type="EMBL" id="AGS51544.1"/>
    </source>
</evidence>
<proteinExistence type="predicted"/>
<protein>
    <submittedName>
        <fullName evidence="1">Uncharacterized protein</fullName>
    </submittedName>
</protein>
<dbReference type="AlphaFoldDB" id="A0A806KAG4"/>
<name>A0A806KAG4_9BACT</name>
<accession>A0A806KAG4</accession>
<organism evidence="1">
    <name type="scientific">uncultured bacterium contig00004</name>
    <dbReference type="NCBI Taxonomy" id="1181496"/>
    <lineage>
        <taxon>Bacteria</taxon>
        <taxon>environmental samples</taxon>
    </lineage>
</organism>
<sequence>MVLESTIEIEGSNECIKIFYIELLDYLKLLGDVWTAYNKPANYPWDKEKELLYILECLEEPITSFYNMIAWKNDGNIILIEVFIRTNKSQIIVCVMDDDIKLFQSWTGQ</sequence>